<evidence type="ECO:0000313" key="2">
    <source>
        <dbReference type="Proteomes" id="UP000233564"/>
    </source>
</evidence>
<dbReference type="RefSeq" id="WP_101219815.1">
    <property type="nucleotide sequence ID" value="NZ_KZ477993.1"/>
</dbReference>
<comment type="caution">
    <text evidence="1">The sequence shown here is derived from an EMBL/GenBank/DDBJ whole genome shotgun (WGS) entry which is preliminary data.</text>
</comment>
<accession>A0A2N1E835</accession>
<sequence>MSKPFDMEVFLAGVMSGSQTTRQRHLHQAKAIQEAIAVRWHRDNPWTWQRKHLVWFLNQHVNQRAESTRYYYILTVNLLTLRLGKSWQFQIISKANHPH</sequence>
<name>A0A2N1E835_PSEFL</name>
<dbReference type="EMBL" id="NVXX01000014">
    <property type="protein sequence ID" value="PKH21640.1"/>
    <property type="molecule type" value="Genomic_DNA"/>
</dbReference>
<evidence type="ECO:0000313" key="1">
    <source>
        <dbReference type="EMBL" id="PKH21640.1"/>
    </source>
</evidence>
<proteinExistence type="predicted"/>
<dbReference type="Proteomes" id="UP000233564">
    <property type="component" value="Unassembled WGS sequence"/>
</dbReference>
<organism evidence="1 2">
    <name type="scientific">Pseudomonas fluorescens</name>
    <dbReference type="NCBI Taxonomy" id="294"/>
    <lineage>
        <taxon>Bacteria</taxon>
        <taxon>Pseudomonadati</taxon>
        <taxon>Pseudomonadota</taxon>
        <taxon>Gammaproteobacteria</taxon>
        <taxon>Pseudomonadales</taxon>
        <taxon>Pseudomonadaceae</taxon>
        <taxon>Pseudomonas</taxon>
    </lineage>
</organism>
<protein>
    <recommendedName>
        <fullName evidence="3">Prophage PssSM-03</fullName>
    </recommendedName>
</protein>
<gene>
    <name evidence="1" type="ORF">CIB54_11260</name>
</gene>
<dbReference type="AlphaFoldDB" id="A0A2N1E835"/>
<evidence type="ECO:0008006" key="3">
    <source>
        <dbReference type="Google" id="ProtNLM"/>
    </source>
</evidence>
<reference evidence="1 2" key="1">
    <citation type="submission" date="2017-08" db="EMBL/GenBank/DDBJ databases">
        <authorList>
            <person name="de Groot N.N."/>
        </authorList>
    </citation>
    <scope>NUCLEOTIDE SEQUENCE [LARGE SCALE GENOMIC DNA]</scope>
    <source>
        <strain evidence="1 2">PfR 37</strain>
    </source>
</reference>